<reference evidence="9 10" key="1">
    <citation type="submission" date="2016-09" db="EMBL/GenBank/DDBJ databases">
        <authorList>
            <person name="Capua I."/>
            <person name="De Benedictis P."/>
            <person name="Joannis T."/>
            <person name="Lombin L.H."/>
            <person name="Cattoli G."/>
        </authorList>
    </citation>
    <scope>NUCLEOTIDE SEQUENCE [LARGE SCALE GENOMIC DNA]</scope>
    <source>
        <strain evidence="9 10">A7P-90m</strain>
    </source>
</reference>
<dbReference type="InterPro" id="IPR004358">
    <property type="entry name" value="Sig_transdc_His_kin-like_C"/>
</dbReference>
<proteinExistence type="predicted"/>
<dbReference type="GO" id="GO:0004721">
    <property type="term" value="F:phosphoprotein phosphatase activity"/>
    <property type="evidence" value="ECO:0007669"/>
    <property type="project" value="TreeGrafter"/>
</dbReference>
<feature type="transmembrane region" description="Helical" evidence="7">
    <location>
        <begin position="12"/>
        <end position="31"/>
    </location>
</feature>
<dbReference type="InterPro" id="IPR050351">
    <property type="entry name" value="BphY/WalK/GraS-like"/>
</dbReference>
<dbReference type="Proteomes" id="UP000199452">
    <property type="component" value="Unassembled WGS sequence"/>
</dbReference>
<dbReference type="Pfam" id="PF02518">
    <property type="entry name" value="HATPase_c"/>
    <property type="match status" value="1"/>
</dbReference>
<keyword evidence="4" id="KW-0808">Transferase</keyword>
<dbReference type="GO" id="GO:0016036">
    <property type="term" value="P:cellular response to phosphate starvation"/>
    <property type="evidence" value="ECO:0007669"/>
    <property type="project" value="TreeGrafter"/>
</dbReference>
<dbReference type="EMBL" id="FMYP01000048">
    <property type="protein sequence ID" value="SDC74600.1"/>
    <property type="molecule type" value="Genomic_DNA"/>
</dbReference>
<dbReference type="RefSeq" id="WP_092439407.1">
    <property type="nucleotide sequence ID" value="NZ_FMYP01000048.1"/>
</dbReference>
<dbReference type="PANTHER" id="PTHR45453:SF1">
    <property type="entry name" value="PHOSPHATE REGULON SENSOR PROTEIN PHOR"/>
    <property type="match status" value="1"/>
</dbReference>
<protein>
    <recommendedName>
        <fullName evidence="2">histidine kinase</fullName>
        <ecNumber evidence="2">2.7.13.3</ecNumber>
    </recommendedName>
</protein>
<evidence type="ECO:0000256" key="4">
    <source>
        <dbReference type="ARBA" id="ARBA00022679"/>
    </source>
</evidence>
<dbReference type="FunFam" id="3.30.565.10:FF:000006">
    <property type="entry name" value="Sensor histidine kinase WalK"/>
    <property type="match status" value="1"/>
</dbReference>
<dbReference type="InterPro" id="IPR003661">
    <property type="entry name" value="HisK_dim/P_dom"/>
</dbReference>
<evidence type="ECO:0000313" key="10">
    <source>
        <dbReference type="Proteomes" id="UP000199452"/>
    </source>
</evidence>
<name>A0A1G6P2V7_9BACT</name>
<evidence type="ECO:0000256" key="5">
    <source>
        <dbReference type="ARBA" id="ARBA00022777"/>
    </source>
</evidence>
<dbReference type="Gene3D" id="3.30.565.10">
    <property type="entry name" value="Histidine kinase-like ATPase, C-terminal domain"/>
    <property type="match status" value="1"/>
</dbReference>
<sequence>MKSTTPKEIATLIALFTSIVTGLILVVTFDFDRKNFYLTVILSCLALFLLTYIFCLFFLSRFIFEKIKPIYRTIHSLNVSDEKIKENIEYGNIVEVVSREVDTWVKGKTLEISHLKDLEKYRKEFLGNVSHELKTPIFNIQGYVLTLLDGALEDPKINRKYLERTEKSINRLISIVEDLEEISMLEAGVLKLAKERFNLVFLVEEVFEAQEIRARDKKIKLRFDTSYDKPIWVKADKQKIYQVITNLVVNSINYGKESGKTTITFIDLMDRVLVEVSDNGMGIPTKEIPRVFERFYRVDKSRSRDQGGTGLGLAIVKHIIEAHEQSINVRSSVNEGTTFGFTLKRVV</sequence>
<dbReference type="CDD" id="cd00082">
    <property type="entry name" value="HisKA"/>
    <property type="match status" value="1"/>
</dbReference>
<organism evidence="9 10">
    <name type="scientific">Williamwhitmania taraxaci</name>
    <dbReference type="NCBI Taxonomy" id="1640674"/>
    <lineage>
        <taxon>Bacteria</taxon>
        <taxon>Pseudomonadati</taxon>
        <taxon>Bacteroidota</taxon>
        <taxon>Bacteroidia</taxon>
        <taxon>Bacteroidales</taxon>
        <taxon>Williamwhitmaniaceae</taxon>
        <taxon>Williamwhitmania</taxon>
    </lineage>
</organism>
<dbReference type="PANTHER" id="PTHR45453">
    <property type="entry name" value="PHOSPHATE REGULON SENSOR PROTEIN PHOR"/>
    <property type="match status" value="1"/>
</dbReference>
<keyword evidence="3" id="KW-0597">Phosphoprotein</keyword>
<evidence type="ECO:0000256" key="1">
    <source>
        <dbReference type="ARBA" id="ARBA00000085"/>
    </source>
</evidence>
<dbReference type="GO" id="GO:0000155">
    <property type="term" value="F:phosphorelay sensor kinase activity"/>
    <property type="evidence" value="ECO:0007669"/>
    <property type="project" value="InterPro"/>
</dbReference>
<keyword evidence="7" id="KW-0812">Transmembrane</keyword>
<gene>
    <name evidence="9" type="ORF">SAMN05216323_104813</name>
</gene>
<dbReference type="CDD" id="cd00075">
    <property type="entry name" value="HATPase"/>
    <property type="match status" value="1"/>
</dbReference>
<evidence type="ECO:0000256" key="3">
    <source>
        <dbReference type="ARBA" id="ARBA00022553"/>
    </source>
</evidence>
<keyword evidence="6" id="KW-0902">Two-component regulatory system</keyword>
<evidence type="ECO:0000256" key="7">
    <source>
        <dbReference type="SAM" id="Phobius"/>
    </source>
</evidence>
<dbReference type="InterPro" id="IPR003594">
    <property type="entry name" value="HATPase_dom"/>
</dbReference>
<evidence type="ECO:0000256" key="2">
    <source>
        <dbReference type="ARBA" id="ARBA00012438"/>
    </source>
</evidence>
<keyword evidence="7" id="KW-1133">Transmembrane helix</keyword>
<evidence type="ECO:0000313" key="9">
    <source>
        <dbReference type="EMBL" id="SDC74600.1"/>
    </source>
</evidence>
<feature type="domain" description="Histidine kinase" evidence="8">
    <location>
        <begin position="128"/>
        <end position="347"/>
    </location>
</feature>
<dbReference type="InterPro" id="IPR036890">
    <property type="entry name" value="HATPase_C_sf"/>
</dbReference>
<dbReference type="STRING" id="1640674.SAMN05216323_104813"/>
<dbReference type="InterPro" id="IPR005467">
    <property type="entry name" value="His_kinase_dom"/>
</dbReference>
<dbReference type="GO" id="GO:0005886">
    <property type="term" value="C:plasma membrane"/>
    <property type="evidence" value="ECO:0007669"/>
    <property type="project" value="TreeGrafter"/>
</dbReference>
<dbReference type="SUPFAM" id="SSF47384">
    <property type="entry name" value="Homodimeric domain of signal transducing histidine kinase"/>
    <property type="match status" value="1"/>
</dbReference>
<dbReference type="SMART" id="SM00387">
    <property type="entry name" value="HATPase_c"/>
    <property type="match status" value="1"/>
</dbReference>
<dbReference type="SUPFAM" id="SSF55874">
    <property type="entry name" value="ATPase domain of HSP90 chaperone/DNA topoisomerase II/histidine kinase"/>
    <property type="match status" value="1"/>
</dbReference>
<dbReference type="AlphaFoldDB" id="A0A1G6P2V7"/>
<evidence type="ECO:0000259" key="8">
    <source>
        <dbReference type="PROSITE" id="PS50109"/>
    </source>
</evidence>
<dbReference type="SMART" id="SM00388">
    <property type="entry name" value="HisKA"/>
    <property type="match status" value="1"/>
</dbReference>
<evidence type="ECO:0000256" key="6">
    <source>
        <dbReference type="ARBA" id="ARBA00023012"/>
    </source>
</evidence>
<dbReference type="Pfam" id="PF00512">
    <property type="entry name" value="HisKA"/>
    <property type="match status" value="1"/>
</dbReference>
<dbReference type="PRINTS" id="PR00344">
    <property type="entry name" value="BCTRLSENSOR"/>
</dbReference>
<keyword evidence="7" id="KW-0472">Membrane</keyword>
<keyword evidence="10" id="KW-1185">Reference proteome</keyword>
<dbReference type="InterPro" id="IPR036097">
    <property type="entry name" value="HisK_dim/P_sf"/>
</dbReference>
<keyword evidence="5 9" id="KW-0418">Kinase</keyword>
<comment type="catalytic activity">
    <reaction evidence="1">
        <text>ATP + protein L-histidine = ADP + protein N-phospho-L-histidine.</text>
        <dbReference type="EC" id="2.7.13.3"/>
    </reaction>
</comment>
<dbReference type="EC" id="2.7.13.3" evidence="2"/>
<feature type="transmembrane region" description="Helical" evidence="7">
    <location>
        <begin position="37"/>
        <end position="59"/>
    </location>
</feature>
<accession>A0A1G6P2V7</accession>
<dbReference type="OrthoDB" id="9813151at2"/>
<dbReference type="PROSITE" id="PS50109">
    <property type="entry name" value="HIS_KIN"/>
    <property type="match status" value="1"/>
</dbReference>
<dbReference type="Gene3D" id="1.10.287.130">
    <property type="match status" value="1"/>
</dbReference>